<keyword evidence="4" id="KW-1133">Transmembrane helix</keyword>
<dbReference type="SMART" id="SM00387">
    <property type="entry name" value="HATPase_c"/>
    <property type="match status" value="1"/>
</dbReference>
<dbReference type="PROSITE" id="PS50109">
    <property type="entry name" value="HIS_KIN"/>
    <property type="match status" value="1"/>
</dbReference>
<dbReference type="Gene3D" id="3.30.565.10">
    <property type="entry name" value="Histidine kinase-like ATPase, C-terminal domain"/>
    <property type="match status" value="1"/>
</dbReference>
<dbReference type="EC" id="2.7.13.3" evidence="2"/>
<evidence type="ECO:0000259" key="5">
    <source>
        <dbReference type="PROSITE" id="PS50109"/>
    </source>
</evidence>
<dbReference type="InterPro" id="IPR036890">
    <property type="entry name" value="HATPase_C_sf"/>
</dbReference>
<feature type="transmembrane region" description="Helical" evidence="4">
    <location>
        <begin position="107"/>
        <end position="125"/>
    </location>
</feature>
<dbReference type="EMBL" id="LNYP01000029">
    <property type="protein sequence ID" value="KTD37924.1"/>
    <property type="molecule type" value="Genomic_DNA"/>
</dbReference>
<dbReference type="InterPro" id="IPR003661">
    <property type="entry name" value="HisK_dim/P_dom"/>
</dbReference>
<protein>
    <recommendedName>
        <fullName evidence="2">histidine kinase</fullName>
        <ecNumber evidence="2">2.7.13.3</ecNumber>
    </recommendedName>
</protein>
<evidence type="ECO:0000313" key="7">
    <source>
        <dbReference type="Proteomes" id="UP000054858"/>
    </source>
</evidence>
<sequence>MRTLKEGWLFFYHYLVKQTEATGQQINLFALVMMINFPLFGVIWRLDNPLSAEEFTFRIVATILCILLFSNRFWPSSWLKFLPIFWYITLLFCLPFFFSYLTFLHNASTIWLMNCVSAVFFLLLVTRVLDALTLLALGFSLAFFSYFYVAEHMMEYLPGDISLYSLATTFTAAIIIGALFARDREIMHDSRISGMRLLAGSLAHDLRTSLASIYLQAELQEMIVEKLNQSEVQRDLKKSLDKMIRGIEMGNQLISMQLNNIQHEKFDTKYFTIQPIKMLLEKTLKEYPLKEQQKLLIKTDLTDDFFVWIEEVAFKNLIWNLLKNSLDCIEETGKGDISIWLTRGNEEDNFNYLNIMDTAKGIYPKQAEKIFESFYSDRKGGTGVGLAYCKMLMKTAGGDIYCKGKFNQFAHFILKFPKID</sequence>
<comment type="catalytic activity">
    <reaction evidence="1">
        <text>ATP + protein L-histidine = ADP + protein N-phospho-L-histidine.</text>
        <dbReference type="EC" id="2.7.13.3"/>
    </reaction>
</comment>
<reference evidence="6 7" key="1">
    <citation type="submission" date="2015-11" db="EMBL/GenBank/DDBJ databases">
        <title>Genomic analysis of 38 Legionella species identifies large and diverse effector repertoires.</title>
        <authorList>
            <person name="Burstein D."/>
            <person name="Amaro F."/>
            <person name="Zusman T."/>
            <person name="Lifshitz Z."/>
            <person name="Cohen O."/>
            <person name="Gilbert J.A."/>
            <person name="Pupko T."/>
            <person name="Shuman H.A."/>
            <person name="Segal G."/>
        </authorList>
    </citation>
    <scope>NUCLEOTIDE SEQUENCE [LARGE SCALE GENOMIC DNA]</scope>
    <source>
        <strain evidence="6 7">Oak Ridge-10</strain>
    </source>
</reference>
<accession>A0A0W0X096</accession>
<dbReference type="RefSeq" id="WP_035894406.1">
    <property type="nucleotide sequence ID" value="NZ_LCUA01000004.1"/>
</dbReference>
<evidence type="ECO:0000256" key="1">
    <source>
        <dbReference type="ARBA" id="ARBA00000085"/>
    </source>
</evidence>
<gene>
    <name evidence="6" type="ORF">Loak_1600</name>
</gene>
<dbReference type="PANTHER" id="PTHR43547:SF2">
    <property type="entry name" value="HYBRID SIGNAL TRANSDUCTION HISTIDINE KINASE C"/>
    <property type="match status" value="1"/>
</dbReference>
<dbReference type="InterPro" id="IPR036097">
    <property type="entry name" value="HisK_dim/P_sf"/>
</dbReference>
<dbReference type="Gene3D" id="1.10.287.130">
    <property type="match status" value="1"/>
</dbReference>
<feature type="transmembrane region" description="Helical" evidence="4">
    <location>
        <begin position="132"/>
        <end position="149"/>
    </location>
</feature>
<dbReference type="InterPro" id="IPR004358">
    <property type="entry name" value="Sig_transdc_His_kin-like_C"/>
</dbReference>
<dbReference type="SUPFAM" id="SSF55874">
    <property type="entry name" value="ATPase domain of HSP90 chaperone/DNA topoisomerase II/histidine kinase"/>
    <property type="match status" value="1"/>
</dbReference>
<dbReference type="PANTHER" id="PTHR43547">
    <property type="entry name" value="TWO-COMPONENT HISTIDINE KINASE"/>
    <property type="match status" value="1"/>
</dbReference>
<name>A0A0W0X096_9GAMM</name>
<dbReference type="AlphaFoldDB" id="A0A0W0X096"/>
<proteinExistence type="predicted"/>
<dbReference type="Pfam" id="PF02518">
    <property type="entry name" value="HATPase_c"/>
    <property type="match status" value="1"/>
</dbReference>
<organism evidence="6 7">
    <name type="scientific">Legionella oakridgensis</name>
    <dbReference type="NCBI Taxonomy" id="29423"/>
    <lineage>
        <taxon>Bacteria</taxon>
        <taxon>Pseudomonadati</taxon>
        <taxon>Pseudomonadota</taxon>
        <taxon>Gammaproteobacteria</taxon>
        <taxon>Legionellales</taxon>
        <taxon>Legionellaceae</taxon>
        <taxon>Legionella</taxon>
    </lineage>
</organism>
<evidence type="ECO:0000256" key="2">
    <source>
        <dbReference type="ARBA" id="ARBA00012438"/>
    </source>
</evidence>
<keyword evidence="6" id="KW-0808">Transferase</keyword>
<comment type="caution">
    <text evidence="6">The sequence shown here is derived from an EMBL/GenBank/DDBJ whole genome shotgun (WGS) entry which is preliminary data.</text>
</comment>
<keyword evidence="4" id="KW-0812">Transmembrane</keyword>
<feature type="domain" description="Histidine kinase" evidence="5">
    <location>
        <begin position="201"/>
        <end position="420"/>
    </location>
</feature>
<dbReference type="PATRIC" id="fig|29423.5.peg.1677"/>
<feature type="transmembrane region" description="Helical" evidence="4">
    <location>
        <begin position="161"/>
        <end position="181"/>
    </location>
</feature>
<dbReference type="InterPro" id="IPR003594">
    <property type="entry name" value="HATPase_dom"/>
</dbReference>
<dbReference type="CDD" id="cd00082">
    <property type="entry name" value="HisKA"/>
    <property type="match status" value="1"/>
</dbReference>
<dbReference type="GO" id="GO:0000155">
    <property type="term" value="F:phosphorelay sensor kinase activity"/>
    <property type="evidence" value="ECO:0007669"/>
    <property type="project" value="InterPro"/>
</dbReference>
<feature type="transmembrane region" description="Helical" evidence="4">
    <location>
        <begin position="26"/>
        <end position="43"/>
    </location>
</feature>
<keyword evidence="6" id="KW-0418">Kinase</keyword>
<evidence type="ECO:0000256" key="4">
    <source>
        <dbReference type="SAM" id="Phobius"/>
    </source>
</evidence>
<evidence type="ECO:0000313" key="6">
    <source>
        <dbReference type="EMBL" id="KTD37924.1"/>
    </source>
</evidence>
<dbReference type="PRINTS" id="PR00344">
    <property type="entry name" value="BCTRLSENSOR"/>
</dbReference>
<dbReference type="Proteomes" id="UP000054858">
    <property type="component" value="Unassembled WGS sequence"/>
</dbReference>
<keyword evidence="4" id="KW-0472">Membrane</keyword>
<keyword evidence="3" id="KW-0597">Phosphoprotein</keyword>
<dbReference type="SUPFAM" id="SSF47384">
    <property type="entry name" value="Homodimeric domain of signal transducing histidine kinase"/>
    <property type="match status" value="1"/>
</dbReference>
<dbReference type="InterPro" id="IPR005467">
    <property type="entry name" value="His_kinase_dom"/>
</dbReference>
<feature type="transmembrane region" description="Helical" evidence="4">
    <location>
        <begin position="81"/>
        <end position="101"/>
    </location>
</feature>
<evidence type="ECO:0000256" key="3">
    <source>
        <dbReference type="ARBA" id="ARBA00022553"/>
    </source>
</evidence>
<feature type="transmembrane region" description="Helical" evidence="4">
    <location>
        <begin position="55"/>
        <end position="74"/>
    </location>
</feature>